<proteinExistence type="predicted"/>
<dbReference type="InterPro" id="IPR020843">
    <property type="entry name" value="ER"/>
</dbReference>
<keyword evidence="1" id="KW-0560">Oxidoreductase</keyword>
<keyword evidence="4" id="KW-1185">Reference proteome</keyword>
<dbReference type="AlphaFoldDB" id="A0A0D7X2F8"/>
<dbReference type="SUPFAM" id="SSF50129">
    <property type="entry name" value="GroES-like"/>
    <property type="match status" value="1"/>
</dbReference>
<dbReference type="RefSeq" id="WP_044646077.1">
    <property type="nucleotide sequence ID" value="NZ_JTHP01000017.1"/>
</dbReference>
<evidence type="ECO:0000313" key="4">
    <source>
        <dbReference type="Proteomes" id="UP000032534"/>
    </source>
</evidence>
<dbReference type="GO" id="GO:0008270">
    <property type="term" value="F:zinc ion binding"/>
    <property type="evidence" value="ECO:0007669"/>
    <property type="project" value="InterPro"/>
</dbReference>
<dbReference type="InterPro" id="IPR011032">
    <property type="entry name" value="GroES-like_sf"/>
</dbReference>
<feature type="domain" description="Enoyl reductase (ER)" evidence="2">
    <location>
        <begin position="10"/>
        <end position="309"/>
    </location>
</feature>
<sequence length="312" mass="34610">MKAIVIERYGSKDELKERNVPNPKPQAHQVVVKVAATSINPIDWKLREGYLKQMMDWEFPIILGWDVAGTISEVGSEVTDWKVGDEVFARPDTTRFGTYAEYTLVDDQLLARKPASISWEEAASVPLAGLTAWQALFTHGQLAKGEKVLIHAGAGGVGMFAIQFAKQAGAYVITTASERNHELLASLGADQIIDYRTTRFEDVLSDVDVVFDTMGGDVQKNSFKVLKRHTGRIISIVSNFDEELVREHDVMAKNIWLEPNGQQLQEIADLLEQKKVRSVVGATFPFSQKGLYDAHALSETHHAVGKIAITFS</sequence>
<protein>
    <submittedName>
        <fullName evidence="3">NADPH:quinone reductase</fullName>
    </submittedName>
</protein>
<evidence type="ECO:0000259" key="2">
    <source>
        <dbReference type="SMART" id="SM00829"/>
    </source>
</evidence>
<accession>A0A0D7X2F8</accession>
<organism evidence="3 4">
    <name type="scientific">Paenibacillus terrae</name>
    <dbReference type="NCBI Taxonomy" id="159743"/>
    <lineage>
        <taxon>Bacteria</taxon>
        <taxon>Bacillati</taxon>
        <taxon>Bacillota</taxon>
        <taxon>Bacilli</taxon>
        <taxon>Bacillales</taxon>
        <taxon>Paenibacillaceae</taxon>
        <taxon>Paenibacillus</taxon>
    </lineage>
</organism>
<dbReference type="Proteomes" id="UP000032534">
    <property type="component" value="Unassembled WGS sequence"/>
</dbReference>
<name>A0A0D7X2F8_9BACL</name>
<dbReference type="OrthoDB" id="9792162at2"/>
<dbReference type="CDD" id="cd05289">
    <property type="entry name" value="MDR_like_2"/>
    <property type="match status" value="1"/>
</dbReference>
<dbReference type="PANTHER" id="PTHR11695:SF294">
    <property type="entry name" value="RETICULON-4-INTERACTING PROTEIN 1, MITOCHONDRIAL"/>
    <property type="match status" value="1"/>
</dbReference>
<dbReference type="SMART" id="SM00829">
    <property type="entry name" value="PKS_ER"/>
    <property type="match status" value="1"/>
</dbReference>
<dbReference type="InterPro" id="IPR002364">
    <property type="entry name" value="Quin_OxRdtase/zeta-crystal_CS"/>
</dbReference>
<dbReference type="Pfam" id="PF13602">
    <property type="entry name" value="ADH_zinc_N_2"/>
    <property type="match status" value="1"/>
</dbReference>
<dbReference type="EMBL" id="JTHP01000017">
    <property type="protein sequence ID" value="KJD45600.1"/>
    <property type="molecule type" value="Genomic_DNA"/>
</dbReference>
<dbReference type="PANTHER" id="PTHR11695">
    <property type="entry name" value="ALCOHOL DEHYDROGENASE RELATED"/>
    <property type="match status" value="1"/>
</dbReference>
<evidence type="ECO:0000256" key="1">
    <source>
        <dbReference type="ARBA" id="ARBA00023002"/>
    </source>
</evidence>
<dbReference type="Gene3D" id="3.90.180.10">
    <property type="entry name" value="Medium-chain alcohol dehydrogenases, catalytic domain"/>
    <property type="match status" value="1"/>
</dbReference>
<dbReference type="Pfam" id="PF08240">
    <property type="entry name" value="ADH_N"/>
    <property type="match status" value="1"/>
</dbReference>
<dbReference type="PROSITE" id="PS01162">
    <property type="entry name" value="QOR_ZETA_CRYSTAL"/>
    <property type="match status" value="1"/>
</dbReference>
<dbReference type="Gene3D" id="3.40.50.720">
    <property type="entry name" value="NAD(P)-binding Rossmann-like Domain"/>
    <property type="match status" value="1"/>
</dbReference>
<dbReference type="InterPro" id="IPR036291">
    <property type="entry name" value="NAD(P)-bd_dom_sf"/>
</dbReference>
<dbReference type="PATRIC" id="fig|159743.3.peg.2328"/>
<evidence type="ECO:0000313" key="3">
    <source>
        <dbReference type="EMBL" id="KJD45600.1"/>
    </source>
</evidence>
<dbReference type="InterPro" id="IPR050700">
    <property type="entry name" value="YIM1/Zinc_Alcohol_DH_Fams"/>
</dbReference>
<dbReference type="InterPro" id="IPR013154">
    <property type="entry name" value="ADH-like_N"/>
</dbReference>
<comment type="caution">
    <text evidence="3">The sequence shown here is derived from an EMBL/GenBank/DDBJ whole genome shotgun (WGS) entry which is preliminary data.</text>
</comment>
<dbReference type="SUPFAM" id="SSF51735">
    <property type="entry name" value="NAD(P)-binding Rossmann-fold domains"/>
    <property type="match status" value="1"/>
</dbReference>
<gene>
    <name evidence="3" type="ORF">QD47_10475</name>
</gene>
<dbReference type="GO" id="GO:0016491">
    <property type="term" value="F:oxidoreductase activity"/>
    <property type="evidence" value="ECO:0007669"/>
    <property type="project" value="UniProtKB-KW"/>
</dbReference>
<reference evidence="3 4" key="1">
    <citation type="submission" date="2014-11" db="EMBL/GenBank/DDBJ databases">
        <title>Draft Genome Sequences of Paenibacillus polymyxa NRRL B-30509 and Paenibacillus terrae NRRL B-30644, Strains from a Poultry Environment that Produce Tridecaptin A and Paenicidins.</title>
        <authorList>
            <person name="van Belkum M.J."/>
            <person name="Lohans C.T."/>
            <person name="Vederas J.C."/>
        </authorList>
    </citation>
    <scope>NUCLEOTIDE SEQUENCE [LARGE SCALE GENOMIC DNA]</scope>
    <source>
        <strain evidence="3 4">NRRL B-30644</strain>
    </source>
</reference>